<reference evidence="2" key="1">
    <citation type="submission" date="2023-06" db="EMBL/GenBank/DDBJ databases">
        <title>Genome sequence of Methancorpusculaceae sp. Ag1.</title>
        <authorList>
            <person name="Protasov E."/>
            <person name="Platt K."/>
            <person name="Poehlein A."/>
            <person name="Daniel R."/>
            <person name="Brune A."/>
        </authorList>
    </citation>
    <scope>NUCLEOTIDE SEQUENCE</scope>
    <source>
        <strain evidence="2">Ag1</strain>
    </source>
</reference>
<comment type="caution">
    <text evidence="2">The sequence shown here is derived from an EMBL/GenBank/DDBJ whole genome shotgun (WGS) entry which is preliminary data.</text>
</comment>
<name>A0AAE4S9E0_9EURY</name>
<keyword evidence="3" id="KW-1185">Reference proteome</keyword>
<keyword evidence="1" id="KW-0472">Membrane</keyword>
<organism evidence="2 3">
    <name type="scientific">Methanorbis furvi</name>
    <dbReference type="NCBI Taxonomy" id="3028299"/>
    <lineage>
        <taxon>Archaea</taxon>
        <taxon>Methanobacteriati</taxon>
        <taxon>Methanobacteriota</taxon>
        <taxon>Stenosarchaea group</taxon>
        <taxon>Methanomicrobia</taxon>
        <taxon>Methanomicrobiales</taxon>
        <taxon>Methanocorpusculaceae</taxon>
        <taxon>Methanorbis</taxon>
    </lineage>
</organism>
<evidence type="ECO:0000256" key="1">
    <source>
        <dbReference type="SAM" id="Phobius"/>
    </source>
</evidence>
<evidence type="ECO:0000313" key="2">
    <source>
        <dbReference type="EMBL" id="MDV0441051.1"/>
    </source>
</evidence>
<proteinExistence type="predicted"/>
<sequence length="59" mass="7157">MNITEIIFSIIFVFRVVHVYSVMFFSENVPWAELPYDQSRNLQKIYQLSLPKYRLIEMV</sequence>
<gene>
    <name evidence="2" type="ORF">McpAg1_02300</name>
</gene>
<dbReference type="Proteomes" id="UP001273136">
    <property type="component" value="Unassembled WGS sequence"/>
</dbReference>
<dbReference type="EMBL" id="JAWDKA010000001">
    <property type="protein sequence ID" value="MDV0441051.1"/>
    <property type="molecule type" value="Genomic_DNA"/>
</dbReference>
<accession>A0AAE4S9E0</accession>
<protein>
    <submittedName>
        <fullName evidence="2">Uncharacterized protein</fullName>
    </submittedName>
</protein>
<feature type="transmembrane region" description="Helical" evidence="1">
    <location>
        <begin position="6"/>
        <end position="25"/>
    </location>
</feature>
<dbReference type="AlphaFoldDB" id="A0AAE4S9E0"/>
<keyword evidence="1" id="KW-0812">Transmembrane</keyword>
<evidence type="ECO:0000313" key="3">
    <source>
        <dbReference type="Proteomes" id="UP001273136"/>
    </source>
</evidence>
<keyword evidence="1" id="KW-1133">Transmembrane helix</keyword>